<dbReference type="Pfam" id="PF12833">
    <property type="entry name" value="HTH_18"/>
    <property type="match status" value="1"/>
</dbReference>
<dbReference type="InterPro" id="IPR002818">
    <property type="entry name" value="DJ-1/PfpI"/>
</dbReference>
<accession>A0A3Q8I2J1</accession>
<dbReference type="InterPro" id="IPR018060">
    <property type="entry name" value="HTH_AraC"/>
</dbReference>
<evidence type="ECO:0000259" key="4">
    <source>
        <dbReference type="PROSITE" id="PS01124"/>
    </source>
</evidence>
<dbReference type="PROSITE" id="PS01124">
    <property type="entry name" value="HTH_ARAC_FAMILY_2"/>
    <property type="match status" value="1"/>
</dbReference>
<dbReference type="AlphaFoldDB" id="A0A3Q8I2J1"/>
<dbReference type="Pfam" id="PF01965">
    <property type="entry name" value="DJ-1_PfpI"/>
    <property type="match status" value="1"/>
</dbReference>
<dbReference type="Gene3D" id="1.10.10.60">
    <property type="entry name" value="Homeodomain-like"/>
    <property type="match status" value="1"/>
</dbReference>
<proteinExistence type="predicted"/>
<evidence type="ECO:0000313" key="5">
    <source>
        <dbReference type="EMBL" id="AYM52799.1"/>
    </source>
</evidence>
<dbReference type="CDD" id="cd03137">
    <property type="entry name" value="GATase1_AraC_1"/>
    <property type="match status" value="1"/>
</dbReference>
<sequence length="326" mass="34893">MGNAAAQEHRVAVLALPSVVPFDLGVACQVFGYWHPDLGSRRYRMTLCAPAAGPVRTANGFAVEVPRGLGALAAAQTIVVPGLADLETPIPAGVGRALRAAHARGARVASICTGAFVLAAAGLLEGREATTHWKDAPLLALRHPGVRVNPRVLYVDAGSVLTSAGIAAGIDLCLHMVRRDYGEQVANAVARRLVVAPHRAGGQAQFIEHPVPPSEEQGLDATRAWLLANLARAWTVEAMAKHARMSRRTFARHFQAESGTSPLQWLLQQRVLVARRLLETSGESVARIAELCGFQSPLTLRHHFTRIVGTSPLAYRQTFRGHRAAG</sequence>
<dbReference type="SUPFAM" id="SSF52317">
    <property type="entry name" value="Class I glutamine amidotransferase-like"/>
    <property type="match status" value="1"/>
</dbReference>
<dbReference type="PROSITE" id="PS00041">
    <property type="entry name" value="HTH_ARAC_FAMILY_1"/>
    <property type="match status" value="1"/>
</dbReference>
<dbReference type="SMART" id="SM00342">
    <property type="entry name" value="HTH_ARAC"/>
    <property type="match status" value="1"/>
</dbReference>
<dbReference type="InterPro" id="IPR009057">
    <property type="entry name" value="Homeodomain-like_sf"/>
</dbReference>
<dbReference type="PANTHER" id="PTHR43130">
    <property type="entry name" value="ARAC-FAMILY TRANSCRIPTIONAL REGULATOR"/>
    <property type="match status" value="1"/>
</dbReference>
<reference evidence="5" key="1">
    <citation type="journal article" date="2018" name="J. Ind. Microbiol. Biotechnol.">
        <title>Genome mining reveals uncommon alkylpyrones as type III PKS products from myxobacteria.</title>
        <authorList>
            <person name="Hug J.J."/>
            <person name="Panter F."/>
            <person name="Krug D."/>
            <person name="Muller R."/>
        </authorList>
    </citation>
    <scope>NUCLEOTIDE SEQUENCE</scope>
    <source>
        <strain evidence="5">MCy10636</strain>
    </source>
</reference>
<dbReference type="EMBL" id="MH908884">
    <property type="protein sequence ID" value="AYM52799.1"/>
    <property type="molecule type" value="Genomic_DNA"/>
</dbReference>
<evidence type="ECO:0000256" key="1">
    <source>
        <dbReference type="ARBA" id="ARBA00023015"/>
    </source>
</evidence>
<keyword evidence="1" id="KW-0805">Transcription regulation</keyword>
<evidence type="ECO:0000256" key="3">
    <source>
        <dbReference type="ARBA" id="ARBA00023163"/>
    </source>
</evidence>
<keyword evidence="2" id="KW-0238">DNA-binding</keyword>
<dbReference type="GO" id="GO:0043565">
    <property type="term" value="F:sequence-specific DNA binding"/>
    <property type="evidence" value="ECO:0007669"/>
    <property type="project" value="InterPro"/>
</dbReference>
<dbReference type="PANTHER" id="PTHR43130:SF3">
    <property type="entry name" value="HTH-TYPE TRANSCRIPTIONAL REGULATOR RV1931C"/>
    <property type="match status" value="1"/>
</dbReference>
<organism evidence="5">
    <name type="scientific">Simulacricoccus ruber</name>
    <dbReference type="NCBI Taxonomy" id="2303410"/>
    <lineage>
        <taxon>Bacteria</taxon>
        <taxon>Pseudomonadati</taxon>
        <taxon>Myxococcota</taxon>
        <taxon>Myxococcia</taxon>
        <taxon>Myxococcales</taxon>
        <taxon>Cystobacterineae</taxon>
        <taxon>Myxococcaceae</taxon>
        <taxon>Simulacricoccus</taxon>
    </lineage>
</organism>
<dbReference type="GO" id="GO:0003700">
    <property type="term" value="F:DNA-binding transcription factor activity"/>
    <property type="evidence" value="ECO:0007669"/>
    <property type="project" value="InterPro"/>
</dbReference>
<dbReference type="InterPro" id="IPR029062">
    <property type="entry name" value="Class_I_gatase-like"/>
</dbReference>
<evidence type="ECO:0000256" key="2">
    <source>
        <dbReference type="ARBA" id="ARBA00023125"/>
    </source>
</evidence>
<keyword evidence="3" id="KW-0804">Transcription</keyword>
<dbReference type="InterPro" id="IPR052158">
    <property type="entry name" value="INH-QAR"/>
</dbReference>
<dbReference type="SUPFAM" id="SSF46689">
    <property type="entry name" value="Homeodomain-like"/>
    <property type="match status" value="2"/>
</dbReference>
<protein>
    <submittedName>
        <fullName evidence="5">AraC-family transcriptional regulator</fullName>
    </submittedName>
</protein>
<name>A0A3Q8I2J1_9BACT</name>
<feature type="domain" description="HTH araC/xylS-type" evidence="4">
    <location>
        <begin position="220"/>
        <end position="318"/>
    </location>
</feature>
<dbReference type="InterPro" id="IPR018062">
    <property type="entry name" value="HTH_AraC-typ_CS"/>
</dbReference>
<dbReference type="Gene3D" id="3.40.50.880">
    <property type="match status" value="1"/>
</dbReference>